<dbReference type="PROSITE" id="PS00061">
    <property type="entry name" value="ADH_SHORT"/>
    <property type="match status" value="1"/>
</dbReference>
<dbReference type="EMBL" id="PCSU01000045">
    <property type="protein sequence ID" value="PIP56508.1"/>
    <property type="molecule type" value="Genomic_DNA"/>
</dbReference>
<evidence type="ECO:0000313" key="5">
    <source>
        <dbReference type="Proteomes" id="UP000228495"/>
    </source>
</evidence>
<dbReference type="PANTHER" id="PTHR44196">
    <property type="entry name" value="DEHYDROGENASE/REDUCTASE SDR FAMILY MEMBER 7B"/>
    <property type="match status" value="1"/>
</dbReference>
<dbReference type="InterPro" id="IPR036291">
    <property type="entry name" value="NAD(P)-bd_dom_sf"/>
</dbReference>
<dbReference type="InterPro" id="IPR020904">
    <property type="entry name" value="Sc_DH/Rdtase_CS"/>
</dbReference>
<evidence type="ECO:0000256" key="2">
    <source>
        <dbReference type="ARBA" id="ARBA00023002"/>
    </source>
</evidence>
<dbReference type="PRINTS" id="PR00080">
    <property type="entry name" value="SDRFAMILY"/>
</dbReference>
<gene>
    <name evidence="4" type="ORF">COX05_02715</name>
</gene>
<dbReference type="Gene3D" id="3.40.50.720">
    <property type="entry name" value="NAD(P)-binding Rossmann-like Domain"/>
    <property type="match status" value="1"/>
</dbReference>
<comment type="caution">
    <text evidence="4">The sequence shown here is derived from an EMBL/GenBank/DDBJ whole genome shotgun (WGS) entry which is preliminary data.</text>
</comment>
<dbReference type="SUPFAM" id="SSF51735">
    <property type="entry name" value="NAD(P)-binding Rossmann-fold domains"/>
    <property type="match status" value="1"/>
</dbReference>
<comment type="similarity">
    <text evidence="1 3">Belongs to the short-chain dehydrogenases/reductases (SDR) family.</text>
</comment>
<protein>
    <recommendedName>
        <fullName evidence="6">Short-chain dehydrogenase</fullName>
    </recommendedName>
</protein>
<dbReference type="AlphaFoldDB" id="A0A2H0BHL3"/>
<evidence type="ECO:0000256" key="3">
    <source>
        <dbReference type="RuleBase" id="RU000363"/>
    </source>
</evidence>
<dbReference type="InterPro" id="IPR002347">
    <property type="entry name" value="SDR_fam"/>
</dbReference>
<reference evidence="4 5" key="1">
    <citation type="submission" date="2017-09" db="EMBL/GenBank/DDBJ databases">
        <title>Depth-based differentiation of microbial function through sediment-hosted aquifers and enrichment of novel symbionts in the deep terrestrial subsurface.</title>
        <authorList>
            <person name="Probst A.J."/>
            <person name="Ladd B."/>
            <person name="Jarett J.K."/>
            <person name="Geller-Mcgrath D.E."/>
            <person name="Sieber C.M."/>
            <person name="Emerson J.B."/>
            <person name="Anantharaman K."/>
            <person name="Thomas B.C."/>
            <person name="Malmstrom R."/>
            <person name="Stieglmeier M."/>
            <person name="Klingl A."/>
            <person name="Woyke T."/>
            <person name="Ryan C.M."/>
            <person name="Banfield J.F."/>
        </authorList>
    </citation>
    <scope>NUCLEOTIDE SEQUENCE [LARGE SCALE GENOMIC DNA]</scope>
    <source>
        <strain evidence="4">CG22_combo_CG10-13_8_21_14_all_39_12</strain>
    </source>
</reference>
<evidence type="ECO:0000313" key="4">
    <source>
        <dbReference type="EMBL" id="PIP56508.1"/>
    </source>
</evidence>
<sequence length="243" mass="26752">MYRMVNHLAGKTVVITGASQGLGKQLALQLSAFDTSLALIARTESELSKVRTEISQNGGTAEYFVCDITEFSQVQTTFANIVKEFGIIDILVNGAGIWTTDEFEKRDPMLVEKAFLVNSIGPIYCTKQVLPIMKNKNSGHILNVISKSGLDVPENKDWPTYTATKWAVTGYTKAIQESLRDTKIKVSAFYPAGFESNIFETAGETDAHDQPWMMRTADVANAIVSMLNTPDDLVIKGIEMSNI</sequence>
<dbReference type="GO" id="GO:0016020">
    <property type="term" value="C:membrane"/>
    <property type="evidence" value="ECO:0007669"/>
    <property type="project" value="TreeGrafter"/>
</dbReference>
<dbReference type="Proteomes" id="UP000228495">
    <property type="component" value="Unassembled WGS sequence"/>
</dbReference>
<keyword evidence="2" id="KW-0560">Oxidoreductase</keyword>
<organism evidence="4 5">
    <name type="scientific">candidate division WWE3 bacterium CG22_combo_CG10-13_8_21_14_all_39_12</name>
    <dbReference type="NCBI Taxonomy" id="1975094"/>
    <lineage>
        <taxon>Bacteria</taxon>
        <taxon>Katanobacteria</taxon>
    </lineage>
</organism>
<dbReference type="PANTHER" id="PTHR44196:SF1">
    <property type="entry name" value="DEHYDROGENASE_REDUCTASE SDR FAMILY MEMBER 7B"/>
    <property type="match status" value="1"/>
</dbReference>
<proteinExistence type="inferred from homology"/>
<accession>A0A2H0BHL3</accession>
<dbReference type="CDD" id="cd05233">
    <property type="entry name" value="SDR_c"/>
    <property type="match status" value="1"/>
</dbReference>
<dbReference type="GO" id="GO:0016491">
    <property type="term" value="F:oxidoreductase activity"/>
    <property type="evidence" value="ECO:0007669"/>
    <property type="project" value="UniProtKB-KW"/>
</dbReference>
<evidence type="ECO:0008006" key="6">
    <source>
        <dbReference type="Google" id="ProtNLM"/>
    </source>
</evidence>
<dbReference type="Pfam" id="PF00106">
    <property type="entry name" value="adh_short"/>
    <property type="match status" value="1"/>
</dbReference>
<name>A0A2H0BHL3_UNCKA</name>
<evidence type="ECO:0000256" key="1">
    <source>
        <dbReference type="ARBA" id="ARBA00006484"/>
    </source>
</evidence>
<dbReference type="PRINTS" id="PR00081">
    <property type="entry name" value="GDHRDH"/>
</dbReference>